<proteinExistence type="predicted"/>
<keyword evidence="1" id="KW-0808">Transferase</keyword>
<dbReference type="PANTHER" id="PTHR35526:SF3">
    <property type="entry name" value="ANTI-SIGMA-F FACTOR RSBW"/>
    <property type="match status" value="1"/>
</dbReference>
<sequence>MSIGHAAEIALGGMCAWRLPVDATCASVSRSLLAIALTDLRLEREAIDDITLAASELVTNALNHGLRPDPLRLSVPPELWLWARVTPSPQLVVSVFDACRDSFPDTTPRELLDEHGKGLGIVGILAAAWGAHRSRSRLGAGHPGKAVWCAFPLNAPWPNPNLTAPPVLAAQHLAATLAAQGIRNVQHRQGRGVSLVTVPTSCTEINVWVEPAHLTCTTSDGSRIRRPMADLHDIAEHLVSSCEN</sequence>
<dbReference type="InterPro" id="IPR050267">
    <property type="entry name" value="Anti-sigma-factor_SerPK"/>
</dbReference>
<dbReference type="GO" id="GO:0005524">
    <property type="term" value="F:ATP binding"/>
    <property type="evidence" value="ECO:0007669"/>
    <property type="project" value="UniProtKB-KW"/>
</dbReference>
<keyword evidence="3" id="KW-0547">Nucleotide-binding</keyword>
<feature type="domain" description="Histidine kinase/HSP90-like ATPase" evidence="2">
    <location>
        <begin position="28"/>
        <end position="126"/>
    </location>
</feature>
<keyword evidence="1" id="KW-0418">Kinase</keyword>
<dbReference type="RefSeq" id="WP_208251930.1">
    <property type="nucleotide sequence ID" value="NZ_JAGEPF010000041.1"/>
</dbReference>
<protein>
    <submittedName>
        <fullName evidence="3">ATP-binding protein</fullName>
    </submittedName>
</protein>
<evidence type="ECO:0000256" key="1">
    <source>
        <dbReference type="ARBA" id="ARBA00022527"/>
    </source>
</evidence>
<dbReference type="EMBL" id="JAGEPF010000041">
    <property type="protein sequence ID" value="MBO2465070.1"/>
    <property type="molecule type" value="Genomic_DNA"/>
</dbReference>
<keyword evidence="4" id="KW-1185">Reference proteome</keyword>
<keyword evidence="1" id="KW-0723">Serine/threonine-protein kinase</keyword>
<reference evidence="3 4" key="1">
    <citation type="submission" date="2021-03" db="EMBL/GenBank/DDBJ databases">
        <title>Actinomadura violae sp. nov., isolated from lichen in Thailand.</title>
        <authorList>
            <person name="Kanchanasin P."/>
            <person name="Saeng-In P."/>
            <person name="Phongsopitanun W."/>
            <person name="Yuki M."/>
            <person name="Kudo T."/>
            <person name="Ohkuma M."/>
            <person name="Tanasupawat S."/>
        </authorList>
    </citation>
    <scope>NUCLEOTIDE SEQUENCE [LARGE SCALE GENOMIC DNA]</scope>
    <source>
        <strain evidence="3 4">LCR2-06</strain>
    </source>
</reference>
<dbReference type="InterPro" id="IPR036890">
    <property type="entry name" value="HATPase_C_sf"/>
</dbReference>
<keyword evidence="3" id="KW-0067">ATP-binding</keyword>
<dbReference type="PANTHER" id="PTHR35526">
    <property type="entry name" value="ANTI-SIGMA-F FACTOR RSBW-RELATED"/>
    <property type="match status" value="1"/>
</dbReference>
<organism evidence="3 4">
    <name type="scientific">Actinomadura violacea</name>
    <dbReference type="NCBI Taxonomy" id="2819934"/>
    <lineage>
        <taxon>Bacteria</taxon>
        <taxon>Bacillati</taxon>
        <taxon>Actinomycetota</taxon>
        <taxon>Actinomycetes</taxon>
        <taxon>Streptosporangiales</taxon>
        <taxon>Thermomonosporaceae</taxon>
        <taxon>Actinomadura</taxon>
    </lineage>
</organism>
<name>A0ABS3SA21_9ACTN</name>
<gene>
    <name evidence="3" type="ORF">J4709_46640</name>
</gene>
<evidence type="ECO:0000313" key="3">
    <source>
        <dbReference type="EMBL" id="MBO2465070.1"/>
    </source>
</evidence>
<evidence type="ECO:0000259" key="2">
    <source>
        <dbReference type="Pfam" id="PF13581"/>
    </source>
</evidence>
<comment type="caution">
    <text evidence="3">The sequence shown here is derived from an EMBL/GenBank/DDBJ whole genome shotgun (WGS) entry which is preliminary data.</text>
</comment>
<evidence type="ECO:0000313" key="4">
    <source>
        <dbReference type="Proteomes" id="UP000680206"/>
    </source>
</evidence>
<accession>A0ABS3SA21</accession>
<dbReference type="InterPro" id="IPR003594">
    <property type="entry name" value="HATPase_dom"/>
</dbReference>
<dbReference type="Gene3D" id="3.30.565.10">
    <property type="entry name" value="Histidine kinase-like ATPase, C-terminal domain"/>
    <property type="match status" value="1"/>
</dbReference>
<dbReference type="CDD" id="cd16936">
    <property type="entry name" value="HATPase_RsbW-like"/>
    <property type="match status" value="1"/>
</dbReference>
<dbReference type="Pfam" id="PF13581">
    <property type="entry name" value="HATPase_c_2"/>
    <property type="match status" value="1"/>
</dbReference>
<dbReference type="Proteomes" id="UP000680206">
    <property type="component" value="Unassembled WGS sequence"/>
</dbReference>